<protein>
    <submittedName>
        <fullName evidence="1">Uncharacterized protein</fullName>
    </submittedName>
</protein>
<keyword evidence="2" id="KW-1185">Reference proteome</keyword>
<evidence type="ECO:0000313" key="1">
    <source>
        <dbReference type="EMBL" id="KAF3963693.1"/>
    </source>
</evidence>
<reference evidence="1" key="1">
    <citation type="submission" date="2020-03" db="EMBL/GenBank/DDBJ databases">
        <title>Castanea mollissima Vanexum genome sequencing.</title>
        <authorList>
            <person name="Staton M."/>
        </authorList>
    </citation>
    <scope>NUCLEOTIDE SEQUENCE</scope>
    <source>
        <tissue evidence="1">Leaf</tissue>
    </source>
</reference>
<dbReference type="PANTHER" id="PTHR34119">
    <property type="entry name" value="HYDROXYPROLINE-RICH GLYCOPROTEIN-LIKE"/>
    <property type="match status" value="1"/>
</dbReference>
<evidence type="ECO:0000313" key="2">
    <source>
        <dbReference type="Proteomes" id="UP000737018"/>
    </source>
</evidence>
<dbReference type="PANTHER" id="PTHR34119:SF19">
    <property type="entry name" value="HYDROXYPROLINE-RICH GLYCOPROTEIN FAMILY PROTEIN"/>
    <property type="match status" value="1"/>
</dbReference>
<dbReference type="InterPro" id="IPR037488">
    <property type="entry name" value="At2g33490-like"/>
</dbReference>
<name>A0A8J4R4E2_9ROSI</name>
<comment type="caution">
    <text evidence="1">The sequence shown here is derived from an EMBL/GenBank/DDBJ whole genome shotgun (WGS) entry which is preliminary data.</text>
</comment>
<accession>A0A8J4R4E2</accession>
<dbReference type="Proteomes" id="UP000737018">
    <property type="component" value="Unassembled WGS sequence"/>
</dbReference>
<dbReference type="OrthoDB" id="1804900at2759"/>
<sequence>MEASSVASPLPIPPLIVPRSFSIPSSGQRAMAIHVAKFLGSPQVPHKAEEVASPPLTPLSLSNVKPASTVNEVASQFGQIRVNAGGS</sequence>
<proteinExistence type="predicted"/>
<gene>
    <name evidence="1" type="ORF">CMV_011948</name>
</gene>
<dbReference type="AlphaFoldDB" id="A0A8J4R4E2"/>
<dbReference type="EMBL" id="JRKL02001494">
    <property type="protein sequence ID" value="KAF3963693.1"/>
    <property type="molecule type" value="Genomic_DNA"/>
</dbReference>
<organism evidence="1 2">
    <name type="scientific">Castanea mollissima</name>
    <name type="common">Chinese chestnut</name>
    <dbReference type="NCBI Taxonomy" id="60419"/>
    <lineage>
        <taxon>Eukaryota</taxon>
        <taxon>Viridiplantae</taxon>
        <taxon>Streptophyta</taxon>
        <taxon>Embryophyta</taxon>
        <taxon>Tracheophyta</taxon>
        <taxon>Spermatophyta</taxon>
        <taxon>Magnoliopsida</taxon>
        <taxon>eudicotyledons</taxon>
        <taxon>Gunneridae</taxon>
        <taxon>Pentapetalae</taxon>
        <taxon>rosids</taxon>
        <taxon>fabids</taxon>
        <taxon>Fagales</taxon>
        <taxon>Fagaceae</taxon>
        <taxon>Castanea</taxon>
    </lineage>
</organism>